<dbReference type="KEGG" id="dpa:109534629"/>
<evidence type="ECO:0008006" key="3">
    <source>
        <dbReference type="Google" id="ProtNLM"/>
    </source>
</evidence>
<reference evidence="2" key="1">
    <citation type="journal article" date="2013" name="Genome Biol.">
        <title>Draft genome of the mountain pine beetle, Dendroctonus ponderosae Hopkins, a major forest pest.</title>
        <authorList>
            <person name="Keeling C.I."/>
            <person name="Yuen M.M."/>
            <person name="Liao N.Y."/>
            <person name="Docking T.R."/>
            <person name="Chan S.K."/>
            <person name="Taylor G.A."/>
            <person name="Palmquist D.L."/>
            <person name="Jackman S.D."/>
            <person name="Nguyen A."/>
            <person name="Li M."/>
            <person name="Henderson H."/>
            <person name="Janes J.K."/>
            <person name="Zhao Y."/>
            <person name="Pandoh P."/>
            <person name="Moore R."/>
            <person name="Sperling F.A."/>
            <person name="Huber D.P."/>
            <person name="Birol I."/>
            <person name="Jones S.J."/>
            <person name="Bohlmann J."/>
        </authorList>
    </citation>
    <scope>NUCLEOTIDE SEQUENCE</scope>
</reference>
<keyword evidence="2" id="KW-1185">Reference proteome</keyword>
<proteinExistence type="predicted"/>
<evidence type="ECO:0000313" key="2">
    <source>
        <dbReference type="Proteomes" id="UP000019118"/>
    </source>
</evidence>
<sequence>MDFKTQFLNLNGVHYKEVKTSFYKLLHCTDPLVLVQQLDIQPKNHLQRIFYVDILIRAKQVKALVKILQDGNVVLVSKILKEKWFFEEAFKAMSASEIVNDFLPTLSYPIKMKLLKKLALSLSEARMDEVFDCLLQRYGLFIAKQFLFSCSAPKIQQVLRDNEITLTVEQLRRLLAKNSDLVKSYMESYKKHFGHDFDNYSFLSYVAAKRPQLYFEFGMQHIDHVKVGRQTTKSLLRLNKDEALKNEKTVLARLNNSVVARQVQEQHLHKYLPDKLNITLNTKLLRFLNKFPQKKRMSILSMLFQKTHNDDILNHLALFQESFAAVFPQDVRRTWAKLLFEKTNDFAFVIHFESREGFRLIKEKIEVTADKSTRRDLLAYLIEMCHANKDYHCYESVLRYISIRHRNEDTCIRQQLLHKIGRTIDDDLTTDGFWDAVKELVQLARANGDSPPSQLLSRHLIYLYNRKLPIEEDLALFISDAKTVWRHFDRPVIKKHILEKSVELVAGGNLRDQQAELLKTLFKEVVDFNAKHPDQLIQLNECATVVKCIRELIGDNDNETFRLWMRYNNNCHWNSDSILEIGTNDQMLTTIQSQCSTEWNDDVLREAITQPRNSAVQENLLDFFFKRPVYNYSMYESMSERPRAIRHFLEKEPRVIAKYFHQIIEDGRGCREFDDYSLFKLYNHLGLDSELVEAFSPLVSASIKLDYKSTVIKALSQVMSTNDFLPLIAEYVPTKAKLDICDENQNQLYSTQRDVAKYLKNLENVVPLVPLLEHFCQGDYFQVSRPLLYKVLYRVSEKQATDIIKLLMRKAVSVRKHAAYFGFALANHSTAMQVLQGFSKDELVRKYVTKGLFQYCIKNPTLPTLNMLLACLEHINMKDTELIDILIRSSSKLPKQFQPALMMKFWTTIEQDAVNAKRFGPNWSLQIGRFSDDMFLKFPEPFCGEVIGKYFLSEISFDGINAFVCMYLSVYQKPAHFIEVFSKISTHKELHWNSNNYNEQGKIFSFFARAYKMFPNRSITFLNLFRDHWKRLFSYEECFAENLGLDLMLIYMECPRIEEFANKLHGILPVMINLYGTYINHLLLDGLIFLFQESRVFGLCQVALQLLQIEPTELNCFLAVNIAEKASLPTEEKEQKALLSCLKKVDYFYVKVRYNTLQNRLSKQQ</sequence>
<name>A0AAR5P5P9_DENPD</name>
<protein>
    <recommendedName>
        <fullName evidence="3">Vitellogenin domain-containing protein</fullName>
    </recommendedName>
</protein>
<accession>A0AAR5P5P9</accession>
<dbReference type="GeneID" id="109534629"/>
<organism evidence="1 2">
    <name type="scientific">Dendroctonus ponderosae</name>
    <name type="common">Mountain pine beetle</name>
    <dbReference type="NCBI Taxonomy" id="77166"/>
    <lineage>
        <taxon>Eukaryota</taxon>
        <taxon>Metazoa</taxon>
        <taxon>Ecdysozoa</taxon>
        <taxon>Arthropoda</taxon>
        <taxon>Hexapoda</taxon>
        <taxon>Insecta</taxon>
        <taxon>Pterygota</taxon>
        <taxon>Neoptera</taxon>
        <taxon>Endopterygota</taxon>
        <taxon>Coleoptera</taxon>
        <taxon>Polyphaga</taxon>
        <taxon>Cucujiformia</taxon>
        <taxon>Curculionidae</taxon>
        <taxon>Scolytinae</taxon>
        <taxon>Dendroctonus</taxon>
    </lineage>
</organism>
<dbReference type="AlphaFoldDB" id="A0AAR5P5P9"/>
<dbReference type="Proteomes" id="UP000019118">
    <property type="component" value="Unassembled WGS sequence"/>
</dbReference>
<reference evidence="1" key="2">
    <citation type="submission" date="2024-08" db="UniProtKB">
        <authorList>
            <consortium name="EnsemblMetazoa"/>
        </authorList>
    </citation>
    <scope>IDENTIFICATION</scope>
</reference>
<dbReference type="EnsemblMetazoa" id="XM_019900362.1">
    <property type="protein sequence ID" value="XP_019755921.1"/>
    <property type="gene ID" value="LOC109534629"/>
</dbReference>
<evidence type="ECO:0000313" key="1">
    <source>
        <dbReference type="EnsemblMetazoa" id="XP_019755921.1"/>
    </source>
</evidence>